<reference evidence="1 2" key="1">
    <citation type="submission" date="2018-05" db="EMBL/GenBank/DDBJ databases">
        <title>Draft genome of Methanospirillum stamsii Pt1.</title>
        <authorList>
            <person name="Dueholm M.S."/>
            <person name="Nielsen P.H."/>
            <person name="Bakmann L.F."/>
            <person name="Otzen D.E."/>
        </authorList>
    </citation>
    <scope>NUCLEOTIDE SEQUENCE [LARGE SCALE GENOMIC DNA]</scope>
    <source>
        <strain evidence="1 2">Pt1</strain>
    </source>
</reference>
<dbReference type="OrthoDB" id="383155at2157"/>
<dbReference type="RefSeq" id="WP_109940576.1">
    <property type="nucleotide sequence ID" value="NZ_CP176366.1"/>
</dbReference>
<dbReference type="AlphaFoldDB" id="A0A2V2NHK8"/>
<organism evidence="1 2">
    <name type="scientific">Methanospirillum stamsii</name>
    <dbReference type="NCBI Taxonomy" id="1277351"/>
    <lineage>
        <taxon>Archaea</taxon>
        <taxon>Methanobacteriati</taxon>
        <taxon>Methanobacteriota</taxon>
        <taxon>Stenosarchaea group</taxon>
        <taxon>Methanomicrobia</taxon>
        <taxon>Methanomicrobiales</taxon>
        <taxon>Methanospirillaceae</taxon>
        <taxon>Methanospirillum</taxon>
    </lineage>
</organism>
<sequence length="282" mass="29737">MPGIITAADISGSLDAKNIVLGVLEQANAQLNLGSLFTHAQVLELTATIPISKPGSVHEDLDELEVVDVETGSFTYVDFSLKKDRVYLARTDEAQYKSKAGDPLAIQKQSAANELNRTLDKKIITALQTSPQTADASAVWSTATNSPLKDIATAVAAIYPNKPDFCLMTGEVHAAYLATDAIKAVGTGNPAALAGCVGTIPGYNIPIFIDSTTVTDESCTIGSAAGLACVIGDGPVKVREWDSNQSGATMYQIDVWRQVKAPIFKNGSNLNTAVYKLTNCVA</sequence>
<dbReference type="Proteomes" id="UP000245934">
    <property type="component" value="Unassembled WGS sequence"/>
</dbReference>
<dbReference type="GeneID" id="97610577"/>
<dbReference type="EMBL" id="QGMZ01000015">
    <property type="protein sequence ID" value="PWR74813.1"/>
    <property type="molecule type" value="Genomic_DNA"/>
</dbReference>
<proteinExistence type="predicted"/>
<evidence type="ECO:0000313" key="1">
    <source>
        <dbReference type="EMBL" id="PWR74813.1"/>
    </source>
</evidence>
<name>A0A2V2NHK8_9EURY</name>
<accession>A0A2V2NHK8</accession>
<protein>
    <recommendedName>
        <fullName evidence="3">Phage major capsid protein</fullName>
    </recommendedName>
</protein>
<evidence type="ECO:0000313" key="2">
    <source>
        <dbReference type="Proteomes" id="UP000245934"/>
    </source>
</evidence>
<comment type="caution">
    <text evidence="1">The sequence shown here is derived from an EMBL/GenBank/DDBJ whole genome shotgun (WGS) entry which is preliminary data.</text>
</comment>
<keyword evidence="2" id="KW-1185">Reference proteome</keyword>
<evidence type="ECO:0008006" key="3">
    <source>
        <dbReference type="Google" id="ProtNLM"/>
    </source>
</evidence>
<gene>
    <name evidence="1" type="ORF">DLD82_07915</name>
</gene>